<feature type="transmembrane region" description="Helical" evidence="1">
    <location>
        <begin position="59"/>
        <end position="80"/>
    </location>
</feature>
<organism evidence="2 3">
    <name type="scientific">Hymenobacter sedentarius</name>
    <dbReference type="NCBI Taxonomy" id="1411621"/>
    <lineage>
        <taxon>Bacteria</taxon>
        <taxon>Pseudomonadati</taxon>
        <taxon>Bacteroidota</taxon>
        <taxon>Cytophagia</taxon>
        <taxon>Cytophagales</taxon>
        <taxon>Hymenobacteraceae</taxon>
        <taxon>Hymenobacter</taxon>
    </lineage>
</organism>
<keyword evidence="3" id="KW-1185">Reference proteome</keyword>
<gene>
    <name evidence="2" type="ORF">AUC43_17980</name>
</gene>
<proteinExistence type="predicted"/>
<name>A0A0U3SKX9_9BACT</name>
<keyword evidence="1" id="KW-0812">Transmembrane</keyword>
<dbReference type="EMBL" id="CP013909">
    <property type="protein sequence ID" value="ALW86804.1"/>
    <property type="molecule type" value="Genomic_DNA"/>
</dbReference>
<evidence type="ECO:0000256" key="1">
    <source>
        <dbReference type="SAM" id="Phobius"/>
    </source>
</evidence>
<reference evidence="2 3" key="1">
    <citation type="submission" date="2015-12" db="EMBL/GenBank/DDBJ databases">
        <authorList>
            <person name="Shamseldin A."/>
            <person name="Moawad H."/>
            <person name="Abd El-Rahim W.M."/>
            <person name="Sadowsky M.J."/>
        </authorList>
    </citation>
    <scope>NUCLEOTIDE SEQUENCE [LARGE SCALE GENOMIC DNA]</scope>
    <source>
        <strain evidence="2 3">DG5B</strain>
    </source>
</reference>
<keyword evidence="1" id="KW-0472">Membrane</keyword>
<sequence>MVGLAHLQTQSLGLVGARNQAAVVVREHHHGLDFLVRRKNPLAGNIKIMAIDEGVHTGVVILLTGAALLTGYFPFVGLLLS</sequence>
<protein>
    <submittedName>
        <fullName evidence="2">Uncharacterized protein</fullName>
    </submittedName>
</protein>
<evidence type="ECO:0000313" key="3">
    <source>
        <dbReference type="Proteomes" id="UP000059542"/>
    </source>
</evidence>
<dbReference type="AlphaFoldDB" id="A0A0U3SKX9"/>
<evidence type="ECO:0000313" key="2">
    <source>
        <dbReference type="EMBL" id="ALW86804.1"/>
    </source>
</evidence>
<dbReference type="KEGG" id="hyg:AUC43_17980"/>
<keyword evidence="1" id="KW-1133">Transmembrane helix</keyword>
<dbReference type="Proteomes" id="UP000059542">
    <property type="component" value="Chromosome"/>
</dbReference>
<accession>A0A0U3SKX9</accession>